<feature type="compositionally biased region" description="Basic and acidic residues" evidence="1">
    <location>
        <begin position="16"/>
        <end position="27"/>
    </location>
</feature>
<sequence length="254" mass="29096">MPTPPPQKPTYQTTSTHEHESLVERQEQQLFKLAKPAPPPQPTYQVTSTSTQEEESVVQEEQKFKVPRPTPPPMQTYRISSTVEQESTAQQYQQEQQPLRIITKTPSPSPIFRQVADYEQSSMQQHHYKMTTPTPPPTPTYHVQSVREHESREFRSGDVQFHRRSTSVPRGAPHSPVMTRRLGQRRTTSAHSLPLAPRFHTTITETITLTIEEELTLHVACEAVPPVHKWAWYVNGFEARQGTIMVDAKKANEC</sequence>
<dbReference type="Proteomes" id="UP000887566">
    <property type="component" value="Unplaced"/>
</dbReference>
<protein>
    <submittedName>
        <fullName evidence="3">Ig-like domain-containing protein</fullName>
    </submittedName>
</protein>
<feature type="region of interest" description="Disordered" evidence="1">
    <location>
        <begin position="152"/>
        <end position="177"/>
    </location>
</feature>
<evidence type="ECO:0000313" key="2">
    <source>
        <dbReference type="Proteomes" id="UP000887566"/>
    </source>
</evidence>
<feature type="region of interest" description="Disordered" evidence="1">
    <location>
        <begin position="1"/>
        <end position="73"/>
    </location>
</feature>
<proteinExistence type="predicted"/>
<dbReference type="AlphaFoldDB" id="A0A914V2E5"/>
<evidence type="ECO:0000256" key="1">
    <source>
        <dbReference type="SAM" id="MobiDB-lite"/>
    </source>
</evidence>
<evidence type="ECO:0000313" key="3">
    <source>
        <dbReference type="WBParaSite" id="PSAMB.scaffold14745size1792.g36212.t1"/>
    </source>
</evidence>
<name>A0A914V2E5_9BILA</name>
<accession>A0A914V2E5</accession>
<reference evidence="3" key="1">
    <citation type="submission" date="2022-11" db="UniProtKB">
        <authorList>
            <consortium name="WormBaseParasite"/>
        </authorList>
    </citation>
    <scope>IDENTIFICATION</scope>
</reference>
<keyword evidence="2" id="KW-1185">Reference proteome</keyword>
<dbReference type="WBParaSite" id="PSAMB.scaffold14745size1792.g36212.t1">
    <property type="protein sequence ID" value="PSAMB.scaffold14745size1792.g36212.t1"/>
    <property type="gene ID" value="PSAMB.scaffold14745size1792.g36212"/>
</dbReference>
<organism evidence="2 3">
    <name type="scientific">Plectus sambesii</name>
    <dbReference type="NCBI Taxonomy" id="2011161"/>
    <lineage>
        <taxon>Eukaryota</taxon>
        <taxon>Metazoa</taxon>
        <taxon>Ecdysozoa</taxon>
        <taxon>Nematoda</taxon>
        <taxon>Chromadorea</taxon>
        <taxon>Plectida</taxon>
        <taxon>Plectina</taxon>
        <taxon>Plectoidea</taxon>
        <taxon>Plectidae</taxon>
        <taxon>Plectus</taxon>
    </lineage>
</organism>